<proteinExistence type="inferred from homology"/>
<dbReference type="Gene3D" id="1.10.10.1140">
    <property type="entry name" value="Glutamine-dependent NAD+ synthetase, C-terminal domain"/>
    <property type="match status" value="1"/>
</dbReference>
<dbReference type="InterPro" id="IPR003694">
    <property type="entry name" value="NAD_synthase"/>
</dbReference>
<dbReference type="EC" id="6.3.5.1" evidence="7"/>
<evidence type="ECO:0000256" key="2">
    <source>
        <dbReference type="ARBA" id="ARBA00007145"/>
    </source>
</evidence>
<evidence type="ECO:0000259" key="8">
    <source>
        <dbReference type="PROSITE" id="PS50263"/>
    </source>
</evidence>
<dbReference type="GO" id="GO:0005737">
    <property type="term" value="C:cytoplasm"/>
    <property type="evidence" value="ECO:0007669"/>
    <property type="project" value="InterPro"/>
</dbReference>
<dbReference type="GO" id="GO:0004359">
    <property type="term" value="F:glutaminase activity"/>
    <property type="evidence" value="ECO:0007669"/>
    <property type="project" value="InterPro"/>
</dbReference>
<dbReference type="PANTHER" id="PTHR23090">
    <property type="entry name" value="NH 3 /GLUTAMINE-DEPENDENT NAD + SYNTHETASE"/>
    <property type="match status" value="1"/>
</dbReference>
<dbReference type="GO" id="GO:0009435">
    <property type="term" value="P:NAD+ biosynthetic process"/>
    <property type="evidence" value="ECO:0007669"/>
    <property type="project" value="UniProtKB-UniRule"/>
</dbReference>
<dbReference type="KEGG" id="sapp:SAC06_08100"/>
<keyword evidence="4 7" id="KW-0547">Nucleotide-binding</keyword>
<dbReference type="AlphaFoldDB" id="A0AAU7V5Q5"/>
<dbReference type="InterPro" id="IPR041856">
    <property type="entry name" value="NAD+_synth_C"/>
</dbReference>
<dbReference type="PIRSF" id="PIRSF006630">
    <property type="entry name" value="NADS_GAT"/>
    <property type="match status" value="1"/>
</dbReference>
<dbReference type="Gene3D" id="3.40.50.620">
    <property type="entry name" value="HUPs"/>
    <property type="match status" value="1"/>
</dbReference>
<gene>
    <name evidence="9" type="ORF">SAC06_08100</name>
</gene>
<accession>A0AAU7V5Q5</accession>
<name>A0AAU7V5Q5_9ACTO</name>
<dbReference type="Pfam" id="PF02540">
    <property type="entry name" value="NAD_synthase"/>
    <property type="match status" value="1"/>
</dbReference>
<dbReference type="GO" id="GO:0003952">
    <property type="term" value="F:NAD+ synthase (glutamine-hydrolyzing) activity"/>
    <property type="evidence" value="ECO:0007669"/>
    <property type="project" value="UniProtKB-UniRule"/>
</dbReference>
<comment type="similarity">
    <text evidence="2 7">In the C-terminal section; belongs to the NAD synthetase family.</text>
</comment>
<dbReference type="InterPro" id="IPR014445">
    <property type="entry name" value="Gln-dep_NAD_synthase"/>
</dbReference>
<dbReference type="InterPro" id="IPR003010">
    <property type="entry name" value="C-N_Hydrolase"/>
</dbReference>
<keyword evidence="5 7" id="KW-0067">ATP-binding</keyword>
<keyword evidence="3 7" id="KW-0436">Ligase</keyword>
<evidence type="ECO:0000256" key="3">
    <source>
        <dbReference type="ARBA" id="ARBA00022598"/>
    </source>
</evidence>
<keyword evidence="6 7" id="KW-0520">NAD</keyword>
<dbReference type="SUPFAM" id="SSF56317">
    <property type="entry name" value="Carbon-nitrogen hydrolase"/>
    <property type="match status" value="1"/>
</dbReference>
<dbReference type="InterPro" id="IPR022310">
    <property type="entry name" value="NAD/GMP_synthase"/>
</dbReference>
<evidence type="ECO:0000256" key="4">
    <source>
        <dbReference type="ARBA" id="ARBA00022741"/>
    </source>
</evidence>
<evidence type="ECO:0000313" key="9">
    <source>
        <dbReference type="EMBL" id="XBW07596.1"/>
    </source>
</evidence>
<dbReference type="Gene3D" id="3.60.110.10">
    <property type="entry name" value="Carbon-nitrogen hydrolase"/>
    <property type="match status" value="1"/>
</dbReference>
<dbReference type="NCBIfam" id="NF002730">
    <property type="entry name" value="PRK02628.1"/>
    <property type="match status" value="1"/>
</dbReference>
<feature type="domain" description="CN hydrolase" evidence="8">
    <location>
        <begin position="9"/>
        <end position="262"/>
    </location>
</feature>
<dbReference type="InterPro" id="IPR014729">
    <property type="entry name" value="Rossmann-like_a/b/a_fold"/>
</dbReference>
<dbReference type="PROSITE" id="PS50263">
    <property type="entry name" value="CN_HYDROLASE"/>
    <property type="match status" value="1"/>
</dbReference>
<organism evidence="9">
    <name type="scientific">Scrofimicrobium appendicitidis</name>
    <dbReference type="NCBI Taxonomy" id="3079930"/>
    <lineage>
        <taxon>Bacteria</taxon>
        <taxon>Bacillati</taxon>
        <taxon>Actinomycetota</taxon>
        <taxon>Actinomycetes</taxon>
        <taxon>Actinomycetales</taxon>
        <taxon>Actinomycetaceae</taxon>
        <taxon>Scrofimicrobium</taxon>
    </lineage>
</organism>
<comment type="pathway">
    <text evidence="1 7">Cofactor biosynthesis; NAD(+) biosynthesis; NAD(+) from deamido-NAD(+) (L-Gln route): step 1/1.</text>
</comment>
<evidence type="ECO:0000256" key="1">
    <source>
        <dbReference type="ARBA" id="ARBA00005188"/>
    </source>
</evidence>
<dbReference type="EMBL" id="CP138335">
    <property type="protein sequence ID" value="XBW07596.1"/>
    <property type="molecule type" value="Genomic_DNA"/>
</dbReference>
<dbReference type="CDD" id="cd00553">
    <property type="entry name" value="NAD_synthase"/>
    <property type="match status" value="1"/>
</dbReference>
<protein>
    <recommendedName>
        <fullName evidence="7">Glutamine-dependent NAD(+) synthetase</fullName>
        <ecNumber evidence="7">6.3.5.1</ecNumber>
    </recommendedName>
    <alternativeName>
        <fullName evidence="7">NAD(+) synthase [glutamine-hydrolyzing]</fullName>
    </alternativeName>
</protein>
<dbReference type="RefSeq" id="WP_350257801.1">
    <property type="nucleotide sequence ID" value="NZ_CP138335.1"/>
</dbReference>
<dbReference type="GO" id="GO:0005524">
    <property type="term" value="F:ATP binding"/>
    <property type="evidence" value="ECO:0007669"/>
    <property type="project" value="UniProtKB-UniRule"/>
</dbReference>
<evidence type="ECO:0000256" key="5">
    <source>
        <dbReference type="ARBA" id="ARBA00022840"/>
    </source>
</evidence>
<evidence type="ECO:0000256" key="6">
    <source>
        <dbReference type="ARBA" id="ARBA00023027"/>
    </source>
</evidence>
<evidence type="ECO:0000256" key="7">
    <source>
        <dbReference type="PIRNR" id="PIRNR006630"/>
    </source>
</evidence>
<reference evidence="9" key="1">
    <citation type="submission" date="2023-11" db="EMBL/GenBank/DDBJ databases">
        <title>Scrofimicrobium hongkongense sp. nov., isolated from a patient with peritonitis.</title>
        <authorList>
            <person name="Lao H.Y."/>
            <person name="Wong A.Y.P."/>
            <person name="Ng T.L."/>
            <person name="Wong R.Y.L."/>
            <person name="Yau M.C.Y."/>
            <person name="Lam J.Y.W."/>
            <person name="Siu G.K.H."/>
        </authorList>
    </citation>
    <scope>NUCLEOTIDE SEQUENCE</scope>
    <source>
        <strain evidence="9">R131</strain>
    </source>
</reference>
<comment type="catalytic activity">
    <reaction evidence="7">
        <text>deamido-NAD(+) + L-glutamine + ATP + H2O = L-glutamate + AMP + diphosphate + NAD(+) + H(+)</text>
        <dbReference type="Rhea" id="RHEA:24384"/>
        <dbReference type="ChEBI" id="CHEBI:15377"/>
        <dbReference type="ChEBI" id="CHEBI:15378"/>
        <dbReference type="ChEBI" id="CHEBI:29985"/>
        <dbReference type="ChEBI" id="CHEBI:30616"/>
        <dbReference type="ChEBI" id="CHEBI:33019"/>
        <dbReference type="ChEBI" id="CHEBI:57540"/>
        <dbReference type="ChEBI" id="CHEBI:58359"/>
        <dbReference type="ChEBI" id="CHEBI:58437"/>
        <dbReference type="ChEBI" id="CHEBI:456215"/>
        <dbReference type="EC" id="6.3.5.1"/>
    </reaction>
</comment>
<dbReference type="SUPFAM" id="SSF52402">
    <property type="entry name" value="Adenine nucleotide alpha hydrolases-like"/>
    <property type="match status" value="1"/>
</dbReference>
<sequence>MSLYQHGFVRVAAASIPVHLARPQATAREVVAAAQQAHLAGAAVVAFPALTLTGVSAGDLFHQRVLLDEVEQALEAVRAASSELRPLLAVGAPLLVDGRVADCLVWIQRGQILGVSPNQTPPADSVHLFSTEANLDPALPPALGAAPVGALEFEFTDVPGLRVGAVLGQAQLETTPAGPATVWLYPGWESVRVDSYRRRVDRLRAASELSGSALVSVQPGFGESTNEGAWDGSAVIVEHGQVLAEGTRWQRSSQLTYADIDVEALGQLRARRSPATHSEAWSQEPDLVVETTLGPLPDAELARDIPRFPFRVDEPEEVIQIQVAALVRRMTSIGTPKLILGVSGGLDSTLALLVCCEAMDQLGRPRADILAYTMPGFGTSSSTRQNAEVLSRTLGVSFSELDIRPTAQAMLAELGHPVASGTEQYDVTFENVQAGLRTDYLFRLANLHGGLVVGTGDLSELALGWCTYGVGDQMSHYGVNAGIPKTVIQQVLAARATGELAEVLEAILATEISPELIPGQTTESLIGPYELQDFTLSYLLRFGFGPDKISYLAQRAWGEKYSAEQIEHWLGVFFRRFFANQFKREAGPDGPAVMPAGSLSPRAGWRMPSDASSEAWLQLLEGR</sequence>
<dbReference type="PANTHER" id="PTHR23090:SF9">
    <property type="entry name" value="GLUTAMINE-DEPENDENT NAD(+) SYNTHETASE"/>
    <property type="match status" value="1"/>
</dbReference>
<dbReference type="InterPro" id="IPR036526">
    <property type="entry name" value="C-N_Hydrolase_sf"/>
</dbReference>